<dbReference type="FunFam" id="1.10.418.10:FF:000073">
    <property type="entry name" value="Kinesin-like protein KIN-14L"/>
    <property type="match status" value="1"/>
</dbReference>
<keyword evidence="4 7" id="KW-0067">ATP-binding</keyword>
<dbReference type="CDD" id="cd21203">
    <property type="entry name" value="CH_AtKIN14-like"/>
    <property type="match status" value="1"/>
</dbReference>
<dbReference type="InterPro" id="IPR036961">
    <property type="entry name" value="Kinesin_motor_dom_sf"/>
</dbReference>
<feature type="region of interest" description="Disordered" evidence="9">
    <location>
        <begin position="789"/>
        <end position="819"/>
    </location>
</feature>
<feature type="compositionally biased region" description="Polar residues" evidence="9">
    <location>
        <begin position="858"/>
        <end position="870"/>
    </location>
</feature>
<dbReference type="SMART" id="SM00033">
    <property type="entry name" value="CH"/>
    <property type="match status" value="1"/>
</dbReference>
<dbReference type="InterPro" id="IPR036872">
    <property type="entry name" value="CH_dom_sf"/>
</dbReference>
<feature type="region of interest" description="Disordered" evidence="9">
    <location>
        <begin position="269"/>
        <end position="295"/>
    </location>
</feature>
<dbReference type="PROSITE" id="PS50021">
    <property type="entry name" value="CH"/>
    <property type="match status" value="1"/>
</dbReference>
<keyword evidence="6 7" id="KW-0505">Motor protein</keyword>
<feature type="coiled-coil region" evidence="8">
    <location>
        <begin position="715"/>
        <end position="745"/>
    </location>
</feature>
<evidence type="ECO:0000256" key="3">
    <source>
        <dbReference type="ARBA" id="ARBA00022741"/>
    </source>
</evidence>
<gene>
    <name evidence="12" type="primary">KIN14L</name>
    <name evidence="12" type="ORF">CR513_50282</name>
</gene>
<evidence type="ECO:0000256" key="7">
    <source>
        <dbReference type="PROSITE-ProRule" id="PRU00283"/>
    </source>
</evidence>
<dbReference type="PANTHER" id="PTHR47972:SF4">
    <property type="entry name" value="KINESIN-LIKE PROTEIN KIN-14L"/>
    <property type="match status" value="1"/>
</dbReference>
<evidence type="ECO:0000313" key="12">
    <source>
        <dbReference type="EMBL" id="RDX70472.1"/>
    </source>
</evidence>
<comment type="similarity">
    <text evidence="1">Belongs to the TRAFAC class myosin-kinesin ATPase superfamily. Kinesin family. KIN-14 subfamily.</text>
</comment>
<evidence type="ECO:0000256" key="2">
    <source>
        <dbReference type="ARBA" id="ARBA00022701"/>
    </source>
</evidence>
<dbReference type="Gene3D" id="3.40.850.10">
    <property type="entry name" value="Kinesin motor domain"/>
    <property type="match status" value="1"/>
</dbReference>
<dbReference type="PANTHER" id="PTHR47972">
    <property type="entry name" value="KINESIN-LIKE PROTEIN KLP-3"/>
    <property type="match status" value="1"/>
</dbReference>
<dbReference type="InterPro" id="IPR001752">
    <property type="entry name" value="Kinesin_motor_dom"/>
</dbReference>
<dbReference type="Gene3D" id="1.10.418.10">
    <property type="entry name" value="Calponin-like domain"/>
    <property type="match status" value="1"/>
</dbReference>
<dbReference type="SUPFAM" id="SSF52540">
    <property type="entry name" value="P-loop containing nucleoside triphosphate hydrolases"/>
    <property type="match status" value="1"/>
</dbReference>
<evidence type="ECO:0000313" key="13">
    <source>
        <dbReference type="Proteomes" id="UP000257109"/>
    </source>
</evidence>
<evidence type="ECO:0000256" key="1">
    <source>
        <dbReference type="ARBA" id="ARBA00010899"/>
    </source>
</evidence>
<feature type="region of interest" description="Disordered" evidence="9">
    <location>
        <begin position="845"/>
        <end position="887"/>
    </location>
</feature>
<dbReference type="GO" id="GO:0005874">
    <property type="term" value="C:microtubule"/>
    <property type="evidence" value="ECO:0007669"/>
    <property type="project" value="UniProtKB-KW"/>
</dbReference>
<feature type="compositionally biased region" description="Basic and acidic residues" evidence="9">
    <location>
        <begin position="789"/>
        <end position="799"/>
    </location>
</feature>
<dbReference type="PROSITE" id="PS50067">
    <property type="entry name" value="KINESIN_MOTOR_2"/>
    <property type="match status" value="1"/>
</dbReference>
<dbReference type="SUPFAM" id="SSF47576">
    <property type="entry name" value="Calponin-homology domain, CH-domain"/>
    <property type="match status" value="1"/>
</dbReference>
<dbReference type="GO" id="GO:0008017">
    <property type="term" value="F:microtubule binding"/>
    <property type="evidence" value="ECO:0007669"/>
    <property type="project" value="InterPro"/>
</dbReference>
<dbReference type="AlphaFoldDB" id="A0A371EWR3"/>
<dbReference type="EMBL" id="QJKJ01011693">
    <property type="protein sequence ID" value="RDX70472.1"/>
    <property type="molecule type" value="Genomic_DNA"/>
</dbReference>
<feature type="region of interest" description="Disordered" evidence="9">
    <location>
        <begin position="961"/>
        <end position="1035"/>
    </location>
</feature>
<dbReference type="GO" id="GO:0005524">
    <property type="term" value="F:ATP binding"/>
    <property type="evidence" value="ECO:0007669"/>
    <property type="project" value="UniProtKB-UniRule"/>
</dbReference>
<dbReference type="GO" id="GO:0007018">
    <property type="term" value="P:microtubule-based movement"/>
    <property type="evidence" value="ECO:0007669"/>
    <property type="project" value="InterPro"/>
</dbReference>
<name>A0A371EWR3_MUCPR</name>
<proteinExistence type="inferred from homology"/>
<sequence length="1035" mass="115426">MEDGSRNMTRDFNMASRKAEEAAWRRYEATQWLENQVGPLGISNQPTERELISCLRNGLILCNAINKIHPGAVPKVVDNPVASQSLTWDSQPLPAYQYFENVRNFLVVMEELKLPAFEASDLERDPLEMGSAAKLVDCILALKSFQELKQMNNHNGSYKHIKSPLPMHSISRMHSRAAASFSSDACRQLDLSATLEKMPPVESNFPKREAEIVELLVKQLVDRMFDAKENIDGNIIASLRKEHLVADPVKVFNQLMACCNGEQPPTRFPEDYIEKASLPPPHSTSTPTQSDALSAPDSSKCCQAWPGKCKCNQEHLLDMQEKELLYLKALKLKIKEEFEEMQSQCQGFFNDIGSQIQDMSNKALGYHRVVEENRKLYNLVQDLKGNIRVYCRIRPSFRAESKNVVDFIGEDGSLFILDPTKTLKDGRKLFQFNQVFGPKAGQDEVYKDTQPLIRSVMDGYNVCIFAYGQTGSGKTYTMSGPSGGTSKDMGINYLALNDLFQMSNGRKDIIKYDIYVQMVEIYNEQVRDLLAEDKTDNKYPFHIFCNDDGMSLPDARLRSVKSTTDVMTLMKLGEVNRAVSSTAMNNRSSRSHSVLTVHVHGKDTSGSSIRSCLHLVDLAGSERVDKSEVTGERLKEAQFINKSLSCLGDVITALAQKNSHIPYRNSKLTLLLQDSLGGHAKTLMFAHVSPEADSFGETVSTLKFAQRVSTVELGAARLNKESSEVMQLKEQVENLKIALATKEAQRTMFNRIKEPHTPLEKPTMVSEKTPLRPRRLSIENCSTVNVKTDKSVYREDRSGAKSPPLVPRSRRLSLEGPKNIKKESLLPKVPDDIISKGLQYEPVSLQKYRPMQDPESVSKLNGQFSSGNSRSELHAKTPRSPTSISYQKRSINVSGGVQVNPFKLPQTPEPPVLDGNNAHGSKVMGSTNGKGSQIRRSLRTIGKLINGPDKRSQQVRVEVNSPIKGSGHSNNVKSPISAAEKTKRRQSLTGIQVPLPNKSRRSSLGGKPVVAYDKDTSARTPPPAHSDTKTAKRWL</sequence>
<dbReference type="GO" id="GO:0003777">
    <property type="term" value="F:microtubule motor activity"/>
    <property type="evidence" value="ECO:0007669"/>
    <property type="project" value="InterPro"/>
</dbReference>
<evidence type="ECO:0000259" key="11">
    <source>
        <dbReference type="PROSITE" id="PS50067"/>
    </source>
</evidence>
<evidence type="ECO:0000256" key="8">
    <source>
        <dbReference type="SAM" id="Coils"/>
    </source>
</evidence>
<keyword evidence="13" id="KW-1185">Reference proteome</keyword>
<evidence type="ECO:0000256" key="5">
    <source>
        <dbReference type="ARBA" id="ARBA00023054"/>
    </source>
</evidence>
<dbReference type="InterPro" id="IPR027640">
    <property type="entry name" value="Kinesin-like_fam"/>
</dbReference>
<feature type="non-terminal residue" evidence="12">
    <location>
        <position position="1"/>
    </location>
</feature>
<dbReference type="OrthoDB" id="3176171at2759"/>
<dbReference type="PRINTS" id="PR00380">
    <property type="entry name" value="KINESINHEAVY"/>
</dbReference>
<reference evidence="12" key="1">
    <citation type="submission" date="2018-05" db="EMBL/GenBank/DDBJ databases">
        <title>Draft genome of Mucuna pruriens seed.</title>
        <authorList>
            <person name="Nnadi N.E."/>
            <person name="Vos R."/>
            <person name="Hasami M.H."/>
            <person name="Devisetty U.K."/>
            <person name="Aguiy J.C."/>
        </authorList>
    </citation>
    <scope>NUCLEOTIDE SEQUENCE [LARGE SCALE GENOMIC DNA]</scope>
    <source>
        <strain evidence="12">JCA_2017</strain>
    </source>
</reference>
<feature type="domain" description="Calponin-homology (CH)" evidence="10">
    <location>
        <begin position="23"/>
        <end position="147"/>
    </location>
</feature>
<feature type="binding site" evidence="7">
    <location>
        <begin position="468"/>
        <end position="475"/>
    </location>
    <ligand>
        <name>ATP</name>
        <dbReference type="ChEBI" id="CHEBI:30616"/>
    </ligand>
</feature>
<dbReference type="InterPro" id="IPR027417">
    <property type="entry name" value="P-loop_NTPase"/>
</dbReference>
<comment type="caution">
    <text evidence="12">The sequence shown here is derived from an EMBL/GenBank/DDBJ whole genome shotgun (WGS) entry which is preliminary data.</text>
</comment>
<dbReference type="Proteomes" id="UP000257109">
    <property type="component" value="Unassembled WGS sequence"/>
</dbReference>
<evidence type="ECO:0000256" key="9">
    <source>
        <dbReference type="SAM" id="MobiDB-lite"/>
    </source>
</evidence>
<feature type="domain" description="Kinesin motor" evidence="11">
    <location>
        <begin position="386"/>
        <end position="711"/>
    </location>
</feature>
<feature type="compositionally biased region" description="Basic and acidic residues" evidence="9">
    <location>
        <begin position="1026"/>
        <end position="1035"/>
    </location>
</feature>
<evidence type="ECO:0000256" key="6">
    <source>
        <dbReference type="ARBA" id="ARBA00023175"/>
    </source>
</evidence>
<protein>
    <submittedName>
        <fullName evidence="12">Kinesin-like protein KIN-14L</fullName>
    </submittedName>
</protein>
<evidence type="ECO:0000259" key="10">
    <source>
        <dbReference type="PROSITE" id="PS50021"/>
    </source>
</evidence>
<evidence type="ECO:0000256" key="4">
    <source>
        <dbReference type="ARBA" id="ARBA00022840"/>
    </source>
</evidence>
<dbReference type="SMART" id="SM00129">
    <property type="entry name" value="KISc"/>
    <property type="match status" value="1"/>
</dbReference>
<dbReference type="FunFam" id="3.40.850.10:FF:000103">
    <property type="entry name" value="Kinesin-like protein KIN-14A"/>
    <property type="match status" value="1"/>
</dbReference>
<organism evidence="12 13">
    <name type="scientific">Mucuna pruriens</name>
    <name type="common">Velvet bean</name>
    <name type="synonym">Dolichos pruriens</name>
    <dbReference type="NCBI Taxonomy" id="157652"/>
    <lineage>
        <taxon>Eukaryota</taxon>
        <taxon>Viridiplantae</taxon>
        <taxon>Streptophyta</taxon>
        <taxon>Embryophyta</taxon>
        <taxon>Tracheophyta</taxon>
        <taxon>Spermatophyta</taxon>
        <taxon>Magnoliopsida</taxon>
        <taxon>eudicotyledons</taxon>
        <taxon>Gunneridae</taxon>
        <taxon>Pentapetalae</taxon>
        <taxon>rosids</taxon>
        <taxon>fabids</taxon>
        <taxon>Fabales</taxon>
        <taxon>Fabaceae</taxon>
        <taxon>Papilionoideae</taxon>
        <taxon>50 kb inversion clade</taxon>
        <taxon>NPAAA clade</taxon>
        <taxon>indigoferoid/millettioid clade</taxon>
        <taxon>Phaseoleae</taxon>
        <taxon>Mucuna</taxon>
    </lineage>
</organism>
<dbReference type="STRING" id="157652.A0A371EWR3"/>
<accession>A0A371EWR3</accession>
<dbReference type="Pfam" id="PF00225">
    <property type="entry name" value="Kinesin"/>
    <property type="match status" value="1"/>
</dbReference>
<keyword evidence="2" id="KW-0493">Microtubule</keyword>
<dbReference type="Pfam" id="PF00307">
    <property type="entry name" value="CH"/>
    <property type="match status" value="1"/>
</dbReference>
<keyword evidence="3 7" id="KW-0547">Nucleotide-binding</keyword>
<dbReference type="InterPro" id="IPR001715">
    <property type="entry name" value="CH_dom"/>
</dbReference>
<keyword evidence="5 8" id="KW-0175">Coiled coil</keyword>